<dbReference type="Gene3D" id="1.25.10.10">
    <property type="entry name" value="Leucine-rich Repeat Variant"/>
    <property type="match status" value="1"/>
</dbReference>
<reference evidence="3" key="1">
    <citation type="submission" date="2014-05" db="EMBL/GenBank/DDBJ databases">
        <title>The transcriptome of the halophilic microalga Tetraselmis sp. GSL018 isolated from the Great Salt Lake, Utah.</title>
        <authorList>
            <person name="Jinkerson R.E."/>
            <person name="D'Adamo S."/>
            <person name="Posewitz M.C."/>
        </authorList>
    </citation>
    <scope>NUCLEOTIDE SEQUENCE</scope>
    <source>
        <strain evidence="3">GSL018</strain>
    </source>
</reference>
<proteinExistence type="predicted"/>
<dbReference type="PROSITE" id="PS50077">
    <property type="entry name" value="HEAT_REPEAT"/>
    <property type="match status" value="1"/>
</dbReference>
<feature type="compositionally biased region" description="Polar residues" evidence="2">
    <location>
        <begin position="777"/>
        <end position="800"/>
    </location>
</feature>
<feature type="compositionally biased region" description="Polar residues" evidence="2">
    <location>
        <begin position="708"/>
        <end position="720"/>
    </location>
</feature>
<evidence type="ECO:0000256" key="2">
    <source>
        <dbReference type="SAM" id="MobiDB-lite"/>
    </source>
</evidence>
<dbReference type="InterPro" id="IPR021133">
    <property type="entry name" value="HEAT_type_2"/>
</dbReference>
<feature type="compositionally biased region" description="Polar residues" evidence="2">
    <location>
        <begin position="811"/>
        <end position="820"/>
    </location>
</feature>
<dbReference type="SUPFAM" id="SSF48371">
    <property type="entry name" value="ARM repeat"/>
    <property type="match status" value="1"/>
</dbReference>
<dbReference type="InterPro" id="IPR011989">
    <property type="entry name" value="ARM-like"/>
</dbReference>
<dbReference type="InterPro" id="IPR016024">
    <property type="entry name" value="ARM-type_fold"/>
</dbReference>
<sequence>MSMEHFNFLLAEFEPPPPESGNEVGNITLKAEDEIQRFSVDESLSDTERAAKFLSGHEMQQRVAIEYLPDLIERHGRDAFVAIQQPLKSALSSVDTDGKVEIVNALATICRERFLTGADQAELILPMVVKNLRAKDPPAESHDAWLTCLNTMAPNLQPGVLAKDLAELAAAKSDVSQPVHARVTSCRILGAIAPGLGREALRSRYYRRAIEMCQDTDYQVRIAMCQELPVLASVIGREETQGTVLGEVFELLNDEEVKVRNAAMACLMQLFDLLPAEACKDSIAPKFIEFCTRQESDLKLSPGLARFMGPLITRLEPFMYTSHDLDACVQCFCRMASADEDCIRRDCANNFPAVLKVLGAKRYSSVLHNTFVLLAADRDNRTRVKIAAQFHEVCKMLGRDRCLQFLKLPLMRFIKDDCVEVKQTLCAKLDITLGCFAGSPEQQEECRTNGSAFFSDISQQLREMEHGIGRNWRLQLMLVTVMAGFPSFFTPDQIRDVFMPIVLNGLQNGVPKVRSAAADTAVAFFRSYRRTSQKVEAYSLFLRDFARHRSFWHRITFIEIAHSVIRRFSAAFFKLYFFDPVIDLLHDRVPNVRSELCRILPVVKSLIRLPEDVDKLERVNNAVANLIGDDDRVVAETARSLHDAFKRTPVRMGGSATINMNGTSGDSANFDELEQVKEDEEAEMCIPREDFERIKNEELVAERKKKAATSTAWPSMSGNRRTLGAGKSSEPRAVPRRISADDCSPSGTLSSSAAPSASSRTASGGLQPGNAAPKRGTGSSRPGAASSQHGNSRISKMSPTGSSASASGSSMQRRTFSQVGVGSAMPLPMPGPTF</sequence>
<protein>
    <submittedName>
        <fullName evidence="3">Serine/threonine-protein phosphatase 4 regulatory subunit 4</fullName>
    </submittedName>
</protein>
<dbReference type="InterPro" id="IPR039918">
    <property type="entry name" value="PPP4R4"/>
</dbReference>
<dbReference type="PANTHER" id="PTHR21467:SF0">
    <property type="entry name" value="SERINE_THREONINE-PROTEIN PHOSPHATASE 4 REGULATORY SUBUNIT 4"/>
    <property type="match status" value="1"/>
</dbReference>
<feature type="repeat" description="HEAT" evidence="1">
    <location>
        <begin position="244"/>
        <end position="282"/>
    </location>
</feature>
<feature type="compositionally biased region" description="Low complexity" evidence="2">
    <location>
        <begin position="801"/>
        <end position="810"/>
    </location>
</feature>
<gene>
    <name evidence="3" type="primary">PPP4R4</name>
    <name evidence="3" type="ORF">TSPGSL018_1400</name>
</gene>
<evidence type="ECO:0000313" key="3">
    <source>
        <dbReference type="EMBL" id="JAC84269.1"/>
    </source>
</evidence>
<evidence type="ECO:0000256" key="1">
    <source>
        <dbReference type="PROSITE-ProRule" id="PRU00103"/>
    </source>
</evidence>
<dbReference type="PANTHER" id="PTHR21467">
    <property type="entry name" value="PROTEIN PHOSPHATASE 4 REGULATORY SUBUNIT 4 PPP4R4"/>
    <property type="match status" value="1"/>
</dbReference>
<dbReference type="EMBL" id="GBEZ01000632">
    <property type="protein sequence ID" value="JAC84269.1"/>
    <property type="molecule type" value="Transcribed_RNA"/>
</dbReference>
<accession>A0A061SMI9</accession>
<name>A0A061SMI9_9CHLO</name>
<organism evidence="3">
    <name type="scientific">Tetraselmis sp. GSL018</name>
    <dbReference type="NCBI Taxonomy" id="582737"/>
    <lineage>
        <taxon>Eukaryota</taxon>
        <taxon>Viridiplantae</taxon>
        <taxon>Chlorophyta</taxon>
        <taxon>core chlorophytes</taxon>
        <taxon>Chlorodendrophyceae</taxon>
        <taxon>Chlorodendrales</taxon>
        <taxon>Chlorodendraceae</taxon>
        <taxon>Tetraselmis</taxon>
    </lineage>
</organism>
<feature type="region of interest" description="Disordered" evidence="2">
    <location>
        <begin position="703"/>
        <end position="834"/>
    </location>
</feature>
<feature type="compositionally biased region" description="Low complexity" evidence="2">
    <location>
        <begin position="744"/>
        <end position="764"/>
    </location>
</feature>
<dbReference type="AlphaFoldDB" id="A0A061SMI9"/>